<dbReference type="AlphaFoldDB" id="A0A7R7XFB5"/>
<dbReference type="EMBL" id="AP024444">
    <property type="protein sequence ID" value="BCS20345.1"/>
    <property type="molecule type" value="Genomic_DNA"/>
</dbReference>
<dbReference type="SUPFAM" id="SSF48403">
    <property type="entry name" value="Ankyrin repeat"/>
    <property type="match status" value="1"/>
</dbReference>
<proteinExistence type="predicted"/>
<accession>A0A7R7XFB5</accession>
<dbReference type="PANTHER" id="PTHR44207">
    <property type="entry name" value="SURFACE ANTIGEN BSPA-LIKE-RELATED"/>
    <property type="match status" value="1"/>
</dbReference>
<dbReference type="RefSeq" id="XP_041552539.1">
    <property type="nucleotide sequence ID" value="XM_041699456.1"/>
</dbReference>
<protein>
    <recommendedName>
        <fullName evidence="4">Ankyrin repeat-containing domain protein</fullName>
    </recommendedName>
</protein>
<dbReference type="Pfam" id="PF12796">
    <property type="entry name" value="Ank_2"/>
    <property type="match status" value="2"/>
</dbReference>
<dbReference type="Proteomes" id="UP000654913">
    <property type="component" value="Chromosome 2"/>
</dbReference>
<dbReference type="InterPro" id="IPR002110">
    <property type="entry name" value="Ankyrin_rpt"/>
</dbReference>
<dbReference type="InterPro" id="IPR036770">
    <property type="entry name" value="Ankyrin_rpt-contain_sf"/>
</dbReference>
<evidence type="ECO:0000313" key="2">
    <source>
        <dbReference type="EMBL" id="BCS20345.1"/>
    </source>
</evidence>
<dbReference type="OrthoDB" id="366390at2759"/>
<evidence type="ECO:0008006" key="4">
    <source>
        <dbReference type="Google" id="ProtNLM"/>
    </source>
</evidence>
<sequence>MSLGFSLSDCKLVLDAVLYARTLKQAPENFEELVSLYQSFYWQLDSMFELLGSPRFNKGQSRFVRSVFKRCGKTLEELKEFLYDHESLGTDSPKLRQRFTFSFEKIERWNRAIEAHSINLVGVETLYNRTNVKKLERQVAWLVSRDASKKKGESQLSVCTLDSLSTNGRELWTEIRHSLQRVGISAKVYDEYEHEITAELEKIASGYQQTQTINQVTNTNQCTNAEENPATATITARDLLDAAERRDWEKAKQLLRAIPAIDTHIHILEIRLCFSLAVFHRAWPIVETLVERGSDPDGRSIDGQPAICVAASSESLSTIKKLTEKGADLNARDSQKHTALLRSAVLNNWEIVTFLAESGGKVDAVAQNILGPQATVLSYAATYKTWDKFKYLLEKGADSNSLCLSGNPILVSAAAFQQWDIVKLLVKHGANVNAKGLEGKRALAYVFDAFVSKSRQNSEASQSVAKVAAALIKKGAMMGTEELTPLSAGTLGEQAWKKFLSSENTAYDLKMLFRPGPR</sequence>
<gene>
    <name evidence="2" type="ORF">APUU_20777S</name>
</gene>
<dbReference type="KEGG" id="apuu:APUU_20777S"/>
<dbReference type="PROSITE" id="PS50297">
    <property type="entry name" value="ANK_REP_REGION"/>
    <property type="match status" value="2"/>
</dbReference>
<name>A0A7R7XFB5_9EURO</name>
<evidence type="ECO:0000256" key="1">
    <source>
        <dbReference type="PROSITE-ProRule" id="PRU00023"/>
    </source>
</evidence>
<keyword evidence="1" id="KW-0040">ANK repeat</keyword>
<feature type="repeat" description="ANK" evidence="1">
    <location>
        <begin position="405"/>
        <end position="437"/>
    </location>
</feature>
<dbReference type="PROSITE" id="PS50088">
    <property type="entry name" value="ANK_REPEAT"/>
    <property type="match status" value="2"/>
</dbReference>
<dbReference type="Gene3D" id="1.25.40.20">
    <property type="entry name" value="Ankyrin repeat-containing domain"/>
    <property type="match status" value="2"/>
</dbReference>
<dbReference type="SMART" id="SM00248">
    <property type="entry name" value="ANK"/>
    <property type="match status" value="5"/>
</dbReference>
<organism evidence="2 3">
    <name type="scientific">Aspergillus puulaauensis</name>
    <dbReference type="NCBI Taxonomy" id="1220207"/>
    <lineage>
        <taxon>Eukaryota</taxon>
        <taxon>Fungi</taxon>
        <taxon>Dikarya</taxon>
        <taxon>Ascomycota</taxon>
        <taxon>Pezizomycotina</taxon>
        <taxon>Eurotiomycetes</taxon>
        <taxon>Eurotiomycetidae</taxon>
        <taxon>Eurotiales</taxon>
        <taxon>Aspergillaceae</taxon>
        <taxon>Aspergillus</taxon>
    </lineage>
</organism>
<reference evidence="2" key="2">
    <citation type="submission" date="2021-02" db="EMBL/GenBank/DDBJ databases">
        <title>Aspergillus puulaauensis MK2 genome sequence.</title>
        <authorList>
            <person name="Futagami T."/>
            <person name="Mori K."/>
            <person name="Kadooka C."/>
            <person name="Tanaka T."/>
        </authorList>
    </citation>
    <scope>NUCLEOTIDE SEQUENCE</scope>
    <source>
        <strain evidence="2">MK2</strain>
    </source>
</reference>
<feature type="repeat" description="ANK" evidence="1">
    <location>
        <begin position="302"/>
        <end position="334"/>
    </location>
</feature>
<reference evidence="2" key="1">
    <citation type="submission" date="2021-01" db="EMBL/GenBank/DDBJ databases">
        <authorList>
            <consortium name="Aspergillus puulaauensis MK2 genome sequencing consortium"/>
            <person name="Kazuki M."/>
            <person name="Futagami T."/>
        </authorList>
    </citation>
    <scope>NUCLEOTIDE SEQUENCE</scope>
    <source>
        <strain evidence="2">MK2</strain>
    </source>
</reference>
<dbReference type="GeneID" id="64970350"/>
<dbReference type="PANTHER" id="PTHR44207:SF2">
    <property type="entry name" value="REPEAT PROTEIN, PUTATIVE-RELATED"/>
    <property type="match status" value="1"/>
</dbReference>
<keyword evidence="3" id="KW-1185">Reference proteome</keyword>
<evidence type="ECO:0000313" key="3">
    <source>
        <dbReference type="Proteomes" id="UP000654913"/>
    </source>
</evidence>